<reference evidence="3" key="1">
    <citation type="journal article" date="2017" name="Cell">
        <title>Insights into land plant evolution garnered from the Marchantia polymorpha genome.</title>
        <authorList>
            <person name="Bowman J.L."/>
            <person name="Kohchi T."/>
            <person name="Yamato K.T."/>
            <person name="Jenkins J."/>
            <person name="Shu S."/>
            <person name="Ishizaki K."/>
            <person name="Yamaoka S."/>
            <person name="Nishihama R."/>
            <person name="Nakamura Y."/>
            <person name="Berger F."/>
            <person name="Adam C."/>
            <person name="Aki S.S."/>
            <person name="Althoff F."/>
            <person name="Araki T."/>
            <person name="Arteaga-Vazquez M.A."/>
            <person name="Balasubrmanian S."/>
            <person name="Barry K."/>
            <person name="Bauer D."/>
            <person name="Boehm C.R."/>
            <person name="Briginshaw L."/>
            <person name="Caballero-Perez J."/>
            <person name="Catarino B."/>
            <person name="Chen F."/>
            <person name="Chiyoda S."/>
            <person name="Chovatia M."/>
            <person name="Davies K.M."/>
            <person name="Delmans M."/>
            <person name="Demura T."/>
            <person name="Dierschke T."/>
            <person name="Dolan L."/>
            <person name="Dorantes-Acosta A.E."/>
            <person name="Eklund D.M."/>
            <person name="Florent S.N."/>
            <person name="Flores-Sandoval E."/>
            <person name="Fujiyama A."/>
            <person name="Fukuzawa H."/>
            <person name="Galik B."/>
            <person name="Grimanelli D."/>
            <person name="Grimwood J."/>
            <person name="Grossniklaus U."/>
            <person name="Hamada T."/>
            <person name="Haseloff J."/>
            <person name="Hetherington A.J."/>
            <person name="Higo A."/>
            <person name="Hirakawa Y."/>
            <person name="Hundley H.N."/>
            <person name="Ikeda Y."/>
            <person name="Inoue K."/>
            <person name="Inoue S.I."/>
            <person name="Ishida S."/>
            <person name="Jia Q."/>
            <person name="Kakita M."/>
            <person name="Kanazawa T."/>
            <person name="Kawai Y."/>
            <person name="Kawashima T."/>
            <person name="Kennedy M."/>
            <person name="Kinose K."/>
            <person name="Kinoshita T."/>
            <person name="Kohara Y."/>
            <person name="Koide E."/>
            <person name="Komatsu K."/>
            <person name="Kopischke S."/>
            <person name="Kubo M."/>
            <person name="Kyozuka J."/>
            <person name="Lagercrantz U."/>
            <person name="Lin S.S."/>
            <person name="Lindquist E."/>
            <person name="Lipzen A.M."/>
            <person name="Lu C.W."/>
            <person name="De Luna E."/>
            <person name="Martienssen R.A."/>
            <person name="Minamino N."/>
            <person name="Mizutani M."/>
            <person name="Mizutani M."/>
            <person name="Mochizuki N."/>
            <person name="Monte I."/>
            <person name="Mosher R."/>
            <person name="Nagasaki H."/>
            <person name="Nakagami H."/>
            <person name="Naramoto S."/>
            <person name="Nishitani K."/>
            <person name="Ohtani M."/>
            <person name="Okamoto T."/>
            <person name="Okumura M."/>
            <person name="Phillips J."/>
            <person name="Pollak B."/>
            <person name="Reinders A."/>
            <person name="Rovekamp M."/>
            <person name="Sano R."/>
            <person name="Sawa S."/>
            <person name="Schmid M.W."/>
            <person name="Shirakawa M."/>
            <person name="Solano R."/>
            <person name="Spunde A."/>
            <person name="Suetsugu N."/>
            <person name="Sugano S."/>
            <person name="Sugiyama A."/>
            <person name="Sun R."/>
            <person name="Suzuki Y."/>
            <person name="Takenaka M."/>
            <person name="Takezawa D."/>
            <person name="Tomogane H."/>
            <person name="Tsuzuki M."/>
            <person name="Ueda T."/>
            <person name="Umeda M."/>
            <person name="Ward J.M."/>
            <person name="Watanabe Y."/>
            <person name="Yazaki K."/>
            <person name="Yokoyama R."/>
            <person name="Yoshitake Y."/>
            <person name="Yotsui I."/>
            <person name="Zachgo S."/>
            <person name="Schmutz J."/>
        </authorList>
    </citation>
    <scope>NUCLEOTIDE SEQUENCE [LARGE SCALE GENOMIC DNA]</scope>
    <source>
        <strain evidence="3">Tak-1</strain>
    </source>
</reference>
<name>A0A2R6WI08_MARPO</name>
<dbReference type="OrthoDB" id="10272121at2759"/>
<organism evidence="2 3">
    <name type="scientific">Marchantia polymorpha</name>
    <name type="common">Common liverwort</name>
    <name type="synonym">Marchantia aquatica</name>
    <dbReference type="NCBI Taxonomy" id="3197"/>
    <lineage>
        <taxon>Eukaryota</taxon>
        <taxon>Viridiplantae</taxon>
        <taxon>Streptophyta</taxon>
        <taxon>Embryophyta</taxon>
        <taxon>Marchantiophyta</taxon>
        <taxon>Marchantiopsida</taxon>
        <taxon>Marchantiidae</taxon>
        <taxon>Marchantiales</taxon>
        <taxon>Marchantiaceae</taxon>
        <taxon>Marchantia</taxon>
    </lineage>
</organism>
<dbReference type="Proteomes" id="UP000244005">
    <property type="component" value="Unassembled WGS sequence"/>
</dbReference>
<sequence>MARFSYSSLGFNLIVAVAVFSVLYAHAQDQEDYPPQCDTPDEYIDEMLAKCNESEVNTGVGSAKCCYALGAMYDVQDICICQRIWEKSGNVTFPKWDSLFMNCAENERGLNCPF</sequence>
<dbReference type="AlphaFoldDB" id="A0A2R6WI08"/>
<proteinExistence type="predicted"/>
<gene>
    <name evidence="2" type="ORF">MARPO_0088s0042</name>
</gene>
<protein>
    <recommendedName>
        <fullName evidence="4">Bifunctional inhibitor/plant lipid transfer protein/seed storage helical domain-containing protein</fullName>
    </recommendedName>
</protein>
<evidence type="ECO:0008006" key="4">
    <source>
        <dbReference type="Google" id="ProtNLM"/>
    </source>
</evidence>
<keyword evidence="1" id="KW-0732">Signal</keyword>
<accession>A0A2R6WI08</accession>
<feature type="signal peptide" evidence="1">
    <location>
        <begin position="1"/>
        <end position="27"/>
    </location>
</feature>
<dbReference type="Gramene" id="Mp7g02440.1">
    <property type="protein sequence ID" value="Mp7g02440.1.cds1"/>
    <property type="gene ID" value="Mp7g02440"/>
</dbReference>
<keyword evidence="3" id="KW-1185">Reference proteome</keyword>
<evidence type="ECO:0000313" key="3">
    <source>
        <dbReference type="Proteomes" id="UP000244005"/>
    </source>
</evidence>
<evidence type="ECO:0000313" key="2">
    <source>
        <dbReference type="EMBL" id="PTQ33496.1"/>
    </source>
</evidence>
<evidence type="ECO:0000256" key="1">
    <source>
        <dbReference type="SAM" id="SignalP"/>
    </source>
</evidence>
<feature type="chain" id="PRO_5015354356" description="Bifunctional inhibitor/plant lipid transfer protein/seed storage helical domain-containing protein" evidence="1">
    <location>
        <begin position="28"/>
        <end position="114"/>
    </location>
</feature>
<dbReference type="EMBL" id="KZ772760">
    <property type="protein sequence ID" value="PTQ33496.1"/>
    <property type="molecule type" value="Genomic_DNA"/>
</dbReference>